<keyword evidence="2" id="KW-0012">Acyltransferase</keyword>
<dbReference type="Gene3D" id="3.10.129.10">
    <property type="entry name" value="Hotdog Thioesterase"/>
    <property type="match status" value="1"/>
</dbReference>
<dbReference type="RefSeq" id="WP_067754552.1">
    <property type="nucleotide sequence ID" value="NZ_LT907988.1"/>
</dbReference>
<gene>
    <name evidence="2" type="ORF">ODI_01485</name>
    <name evidence="3" type="ORF">ODI_R3780</name>
</gene>
<dbReference type="AlphaFoldDB" id="A0A1C3K337"/>
<evidence type="ECO:0000313" key="2">
    <source>
        <dbReference type="EMBL" id="SBT25858.1"/>
    </source>
</evidence>
<dbReference type="Proteomes" id="UP000078558">
    <property type="component" value="Chromosome I"/>
</dbReference>
<dbReference type="InterPro" id="IPR050965">
    <property type="entry name" value="UPF0336/Enoyl-CoA_hydratase"/>
</dbReference>
<protein>
    <submittedName>
        <fullName evidence="2">Phosphate acetyltransferase</fullName>
        <ecNumber evidence="2">2.3.1.8</ecNumber>
    </submittedName>
</protein>
<dbReference type="InterPro" id="IPR029069">
    <property type="entry name" value="HotDog_dom_sf"/>
</dbReference>
<evidence type="ECO:0000313" key="4">
    <source>
        <dbReference type="Proteomes" id="UP000078558"/>
    </source>
</evidence>
<dbReference type="EMBL" id="LT907988">
    <property type="protein sequence ID" value="SOE51912.1"/>
    <property type="molecule type" value="Genomic_DNA"/>
</dbReference>
<keyword evidence="4" id="KW-1185">Reference proteome</keyword>
<dbReference type="GO" id="GO:0006633">
    <property type="term" value="P:fatty acid biosynthetic process"/>
    <property type="evidence" value="ECO:0007669"/>
    <property type="project" value="TreeGrafter"/>
</dbReference>
<dbReference type="PANTHER" id="PTHR43437:SF3">
    <property type="entry name" value="HYDROXYACYL-THIOESTER DEHYDRATASE TYPE 2, MITOCHONDRIAL"/>
    <property type="match status" value="1"/>
</dbReference>
<sequence>MSGARIKTYEEIAVGHAHTLTRQVTAVDVDVFEALSGDDNPLHRDDDFAARTVFGRRVVHGLFTGALVSTAHTRLTGPGFVYVGQELRFLGAVHIGDTLSVTVTVVEKKDAKRILVMETQVLKNGETPVMSGRSALKELPWR</sequence>
<dbReference type="STRING" id="1851544.ODI_01485"/>
<name>A0A1C3K337_9BURK</name>
<accession>A0A1C3K337</accession>
<feature type="domain" description="MaoC-like" evidence="1">
    <location>
        <begin position="20"/>
        <end position="122"/>
    </location>
</feature>
<dbReference type="GO" id="GO:0008959">
    <property type="term" value="F:phosphate acetyltransferase activity"/>
    <property type="evidence" value="ECO:0007669"/>
    <property type="project" value="UniProtKB-EC"/>
</dbReference>
<dbReference type="KEGG" id="odi:ODI_R3780"/>
<dbReference type="CDD" id="cd03449">
    <property type="entry name" value="R_hydratase"/>
    <property type="match status" value="1"/>
</dbReference>
<dbReference type="Pfam" id="PF01575">
    <property type="entry name" value="MaoC_dehydratas"/>
    <property type="match status" value="1"/>
</dbReference>
<dbReference type="EMBL" id="FLRC01000022">
    <property type="protein sequence ID" value="SBT25858.1"/>
    <property type="molecule type" value="Genomic_DNA"/>
</dbReference>
<reference evidence="2 4" key="1">
    <citation type="submission" date="2016-06" db="EMBL/GenBank/DDBJ databases">
        <authorList>
            <person name="Kjaerup R.B."/>
            <person name="Dalgaard T.S."/>
            <person name="Juul-Madsen H.R."/>
        </authorList>
    </citation>
    <scope>NUCLEOTIDE SEQUENCE [LARGE SCALE GENOMIC DNA]</scope>
    <source>
        <strain evidence="2">Orrdi1</strain>
    </source>
</reference>
<dbReference type="GO" id="GO:0019171">
    <property type="term" value="F:(3R)-hydroxyacyl-[acyl-carrier-protein] dehydratase activity"/>
    <property type="evidence" value="ECO:0007669"/>
    <property type="project" value="TreeGrafter"/>
</dbReference>
<dbReference type="EC" id="2.3.1.8" evidence="2"/>
<evidence type="ECO:0000259" key="1">
    <source>
        <dbReference type="Pfam" id="PF01575"/>
    </source>
</evidence>
<organism evidence="2 4">
    <name type="scientific">Orrella dioscoreae</name>
    <dbReference type="NCBI Taxonomy" id="1851544"/>
    <lineage>
        <taxon>Bacteria</taxon>
        <taxon>Pseudomonadati</taxon>
        <taxon>Pseudomonadota</taxon>
        <taxon>Betaproteobacteria</taxon>
        <taxon>Burkholderiales</taxon>
        <taxon>Alcaligenaceae</taxon>
        <taxon>Orrella</taxon>
    </lineage>
</organism>
<dbReference type="InterPro" id="IPR002539">
    <property type="entry name" value="MaoC-like_dom"/>
</dbReference>
<dbReference type="SUPFAM" id="SSF54637">
    <property type="entry name" value="Thioesterase/thiol ester dehydrase-isomerase"/>
    <property type="match status" value="1"/>
</dbReference>
<keyword evidence="2" id="KW-0808">Transferase</keyword>
<evidence type="ECO:0000313" key="3">
    <source>
        <dbReference type="EMBL" id="SOE51912.1"/>
    </source>
</evidence>
<dbReference type="PANTHER" id="PTHR43437">
    <property type="entry name" value="HYDROXYACYL-THIOESTER DEHYDRATASE TYPE 2, MITOCHONDRIAL-RELATED"/>
    <property type="match status" value="1"/>
</dbReference>
<proteinExistence type="predicted"/>
<reference evidence="3 4" key="2">
    <citation type="submission" date="2017-08" db="EMBL/GenBank/DDBJ databases">
        <authorList>
            <person name="de Groot N.N."/>
        </authorList>
    </citation>
    <scope>NUCLEOTIDE SEQUENCE [LARGE SCALE GENOMIC DNA]</scope>
    <source>
        <strain evidence="3">Orrdi1</strain>
    </source>
</reference>